<protein>
    <submittedName>
        <fullName evidence="2">CRAL-TRIO domain-containing protein</fullName>
    </submittedName>
</protein>
<comment type="caution">
    <text evidence="2">The sequence shown here is derived from an EMBL/GenBank/DDBJ whole genome shotgun (WGS) entry which is preliminary data.</text>
</comment>
<dbReference type="CDD" id="cd00170">
    <property type="entry name" value="SEC14"/>
    <property type="match status" value="1"/>
</dbReference>
<dbReference type="SUPFAM" id="SSF46938">
    <property type="entry name" value="CRAL/TRIO N-terminal domain"/>
    <property type="match status" value="1"/>
</dbReference>
<dbReference type="Gene3D" id="1.10.8.20">
    <property type="entry name" value="N-terminal domain of phosphatidylinositol transfer protein sec14p"/>
    <property type="match status" value="1"/>
</dbReference>
<dbReference type="SUPFAM" id="SSF52087">
    <property type="entry name" value="CRAL/TRIO domain"/>
    <property type="match status" value="1"/>
</dbReference>
<dbReference type="AlphaFoldDB" id="A0A8X6JUJ8"/>
<name>A0A8X6JUJ8_9ARAC</name>
<organism evidence="2 3">
    <name type="scientific">Trichonephila inaurata madagascariensis</name>
    <dbReference type="NCBI Taxonomy" id="2747483"/>
    <lineage>
        <taxon>Eukaryota</taxon>
        <taxon>Metazoa</taxon>
        <taxon>Ecdysozoa</taxon>
        <taxon>Arthropoda</taxon>
        <taxon>Chelicerata</taxon>
        <taxon>Arachnida</taxon>
        <taxon>Araneae</taxon>
        <taxon>Araneomorphae</taxon>
        <taxon>Entelegynae</taxon>
        <taxon>Araneoidea</taxon>
        <taxon>Nephilidae</taxon>
        <taxon>Trichonephila</taxon>
        <taxon>Trichonephila inaurata</taxon>
    </lineage>
</organism>
<dbReference type="PANTHER" id="PTHR10174">
    <property type="entry name" value="ALPHA-TOCOPHEROL TRANSFER PROTEIN-RELATED"/>
    <property type="match status" value="1"/>
</dbReference>
<dbReference type="GO" id="GO:0016020">
    <property type="term" value="C:membrane"/>
    <property type="evidence" value="ECO:0007669"/>
    <property type="project" value="TreeGrafter"/>
</dbReference>
<dbReference type="Proteomes" id="UP000886998">
    <property type="component" value="Unassembled WGS sequence"/>
</dbReference>
<evidence type="ECO:0000313" key="3">
    <source>
        <dbReference type="Proteomes" id="UP000886998"/>
    </source>
</evidence>
<dbReference type="OrthoDB" id="6426853at2759"/>
<sequence length="298" mass="34537">MSNVNVTLAMNGSANDTTKVLSLQINYKPEFVTKMAEEEFNDSPENRRKGLEQLKELLNDHKMTKGIDFEDDFLLAYLLHNKFNADGALAGIRHLFNLRKNHSYFFRNIPFDFTTIPSGQFITVLPYRRLDGSVTVLFEYGKVHWNEISIETFKQLVFIIYQRLLRDPVTQVAGINAIHDFSNTGIRHLRHCTLPNLLLLYHVAFDCLPARYLEIHCINGNILLSTMLTLFKPFMSEVLRRILYFHSSTEELLNYFPPAVIPTKYGGTLSDYYMADWLKKANEQHEGFTVKGQKNIFL</sequence>
<dbReference type="Gene3D" id="3.40.525.10">
    <property type="entry name" value="CRAL-TRIO lipid binding domain"/>
    <property type="match status" value="1"/>
</dbReference>
<gene>
    <name evidence="2" type="primary">AVEN_83326_1</name>
    <name evidence="2" type="ORF">TNIN_341421</name>
</gene>
<dbReference type="PANTHER" id="PTHR10174:SF208">
    <property type="entry name" value="CRAL-TRIO DOMAIN-CONTAINING PROTEIN DDB_G0278031"/>
    <property type="match status" value="1"/>
</dbReference>
<dbReference type="SMART" id="SM00516">
    <property type="entry name" value="SEC14"/>
    <property type="match status" value="1"/>
</dbReference>
<dbReference type="GO" id="GO:1902936">
    <property type="term" value="F:phosphatidylinositol bisphosphate binding"/>
    <property type="evidence" value="ECO:0007669"/>
    <property type="project" value="TreeGrafter"/>
</dbReference>
<dbReference type="EMBL" id="BMAV01027562">
    <property type="protein sequence ID" value="GFS60222.1"/>
    <property type="molecule type" value="Genomic_DNA"/>
</dbReference>
<dbReference type="PROSITE" id="PS50191">
    <property type="entry name" value="CRAL_TRIO"/>
    <property type="match status" value="1"/>
</dbReference>
<dbReference type="PRINTS" id="PR00180">
    <property type="entry name" value="CRETINALDHBP"/>
</dbReference>
<feature type="domain" description="CRAL-TRIO" evidence="1">
    <location>
        <begin position="117"/>
        <end position="273"/>
    </location>
</feature>
<evidence type="ECO:0000259" key="1">
    <source>
        <dbReference type="PROSITE" id="PS50191"/>
    </source>
</evidence>
<evidence type="ECO:0000313" key="2">
    <source>
        <dbReference type="EMBL" id="GFS60222.1"/>
    </source>
</evidence>
<dbReference type="InterPro" id="IPR001251">
    <property type="entry name" value="CRAL-TRIO_dom"/>
</dbReference>
<accession>A0A8X6JUJ8</accession>
<proteinExistence type="predicted"/>
<dbReference type="InterPro" id="IPR036273">
    <property type="entry name" value="CRAL/TRIO_N_dom_sf"/>
</dbReference>
<keyword evidence="3" id="KW-1185">Reference proteome</keyword>
<dbReference type="InterPro" id="IPR036865">
    <property type="entry name" value="CRAL-TRIO_dom_sf"/>
</dbReference>
<reference evidence="2" key="1">
    <citation type="submission" date="2020-08" db="EMBL/GenBank/DDBJ databases">
        <title>Multicomponent nature underlies the extraordinary mechanical properties of spider dragline silk.</title>
        <authorList>
            <person name="Kono N."/>
            <person name="Nakamura H."/>
            <person name="Mori M."/>
            <person name="Yoshida Y."/>
            <person name="Ohtoshi R."/>
            <person name="Malay A.D."/>
            <person name="Moran D.A.P."/>
            <person name="Tomita M."/>
            <person name="Numata K."/>
            <person name="Arakawa K."/>
        </authorList>
    </citation>
    <scope>NUCLEOTIDE SEQUENCE</scope>
</reference>
<dbReference type="Pfam" id="PF00650">
    <property type="entry name" value="CRAL_TRIO"/>
    <property type="match status" value="1"/>
</dbReference>